<dbReference type="Pfam" id="PF03170">
    <property type="entry name" value="BcsB"/>
    <property type="match status" value="1"/>
</dbReference>
<gene>
    <name evidence="16" type="ORF">LDJ79_03435</name>
</gene>
<keyword evidence="13 15" id="KW-0472">Membrane</keyword>
<evidence type="ECO:0000256" key="5">
    <source>
        <dbReference type="ARBA" id="ARBA00011437"/>
    </source>
</evidence>
<evidence type="ECO:0000256" key="10">
    <source>
        <dbReference type="ARBA" id="ARBA00022692"/>
    </source>
</evidence>
<evidence type="ECO:0000256" key="2">
    <source>
        <dbReference type="ARBA" id="ARBA00004377"/>
    </source>
</evidence>
<sequence>MKYHLKRVLSILFSLVLLVTNAHANVDTSQVGQITFKTMGFSKGILFAGGQKEAGIDFYLPIDVLVKKAKLILDIKTNNKNMNGLSSLSILVNGQSVGEIPLNSVNLAKTTYELDIPALLVNSSNNVSFKILGDGQDVMCIDRNTASTVQLLPTSKLTIEYRPLNIAADLHSFPQPFWDSKEMLGRDVTFVFPQHINAEQVSSAAILASWMGIESSYRGVNFRVLKGQLPESNGIVFGKPGQKIGALTLPDVAYPMLSVMDNPLNPNYKLLVVVGNTDAQLKEASYRLTQGDFAIQTRDVRVKAQTLPVSEPYDAPRWVSTQQPVLLKDLIQDGQKMYVEGVWHDSLNFHFRAAPDLFLWNGKTLPLNIDYRFPSAPWIDENNSFLNVVFNGRFLDDLSVNKPGFLENIWRTLGFDTRQENVSLRVEPYMLYGNNQLSLYFNLHAKQGTPCEVQYGNNITSSIGEHSTLDLSEARHFALLPNLSFFIGASFPFSQLADYSQTVLLLPKDPSVTQLETMMSLTAKAGESTGKSIVGVKTYLGVPAMRSALTNKNILAVSSLNEMTFINDVFHGTHFSLSEGSVHVAHNSLYERISNWLRGDFDINTQKADRYLSSNQHWRGFISFESPWQSKKLVVMALATSDNELGKLPHDLRVRQVNADITGDVSVITDQSGARSFRTASQFSVGELSWLEKIMWYARAYSSLFAITVVVFAFFIGIIVYRLLCMHAFNRLK</sequence>
<evidence type="ECO:0000256" key="9">
    <source>
        <dbReference type="ARBA" id="ARBA00022636"/>
    </source>
</evidence>
<accession>A0ABS7YIF9</accession>
<evidence type="ECO:0000256" key="7">
    <source>
        <dbReference type="ARBA" id="ARBA00022475"/>
    </source>
</evidence>
<dbReference type="RefSeq" id="WP_225249611.1">
    <property type="nucleotide sequence ID" value="NZ_JAIWIU010000016.1"/>
</dbReference>
<dbReference type="EMBL" id="JAIWIU010000016">
    <property type="protein sequence ID" value="MCA2015148.1"/>
    <property type="molecule type" value="Genomic_DNA"/>
</dbReference>
<feature type="chain" id="PRO_5044950350" description="Cyclic di-GMP-binding protein" evidence="15">
    <location>
        <begin position="25"/>
        <end position="733"/>
    </location>
</feature>
<dbReference type="PANTHER" id="PTHR39083:SF1">
    <property type="entry name" value="CYCLIC DI-GMP-BINDING PROTEIN"/>
    <property type="match status" value="1"/>
</dbReference>
<evidence type="ECO:0000256" key="14">
    <source>
        <dbReference type="ARBA" id="ARBA00033444"/>
    </source>
</evidence>
<dbReference type="Gene3D" id="2.60.120.260">
    <property type="entry name" value="Galactose-binding domain-like"/>
    <property type="match status" value="2"/>
</dbReference>
<keyword evidence="11 15" id="KW-0135">Cellulose biosynthesis</keyword>
<organism evidence="16 17">
    <name type="scientific">Vibrio tritonius</name>
    <dbReference type="NCBI Taxonomy" id="1435069"/>
    <lineage>
        <taxon>Bacteria</taxon>
        <taxon>Pseudomonadati</taxon>
        <taxon>Pseudomonadota</taxon>
        <taxon>Gammaproteobacteria</taxon>
        <taxon>Vibrionales</taxon>
        <taxon>Vibrionaceae</taxon>
        <taxon>Vibrio</taxon>
    </lineage>
</organism>
<evidence type="ECO:0000313" key="16">
    <source>
        <dbReference type="EMBL" id="MCA2015148.1"/>
    </source>
</evidence>
<keyword evidence="17" id="KW-1185">Reference proteome</keyword>
<proteinExistence type="inferred from homology"/>
<evidence type="ECO:0000256" key="11">
    <source>
        <dbReference type="ARBA" id="ARBA00022916"/>
    </source>
</evidence>
<name>A0ABS7YIF9_9VIBR</name>
<evidence type="ECO:0000256" key="6">
    <source>
        <dbReference type="ARBA" id="ARBA00021844"/>
    </source>
</evidence>
<evidence type="ECO:0000256" key="4">
    <source>
        <dbReference type="ARBA" id="ARBA00010714"/>
    </source>
</evidence>
<comment type="subunit">
    <text evidence="5 15">Tightly associated with the cellulose synthase catalytic subunit.</text>
</comment>
<feature type="transmembrane region" description="Helical" evidence="15">
    <location>
        <begin position="701"/>
        <end position="724"/>
    </location>
</feature>
<evidence type="ECO:0000256" key="3">
    <source>
        <dbReference type="ARBA" id="ARBA00005186"/>
    </source>
</evidence>
<reference evidence="17" key="1">
    <citation type="submission" date="2023-07" db="EMBL/GenBank/DDBJ databases">
        <title>Molecular identification of indigenous halophilic bacteria isolated from red sea cost, biodegradation of synthetic dyes and assessment of degraded metabolite toxicity.</title>
        <authorList>
            <person name="Chaieb K."/>
            <person name="Altayb H.N."/>
        </authorList>
    </citation>
    <scope>NUCLEOTIDE SEQUENCE [LARGE SCALE GENOMIC DNA]</scope>
    <source>
        <strain evidence="17">K20</strain>
    </source>
</reference>
<comment type="subcellular location">
    <subcellularLocation>
        <location evidence="2">Cell inner membrane</location>
        <topology evidence="2">Single-pass membrane protein</topology>
    </subcellularLocation>
</comment>
<keyword evidence="15" id="KW-0732">Signal</keyword>
<dbReference type="PRINTS" id="PR01440">
    <property type="entry name" value="CELLSNTHASEB"/>
</dbReference>
<keyword evidence="12 15" id="KW-1133">Transmembrane helix</keyword>
<evidence type="ECO:0000256" key="12">
    <source>
        <dbReference type="ARBA" id="ARBA00022989"/>
    </source>
</evidence>
<keyword evidence="10 15" id="KW-0812">Transmembrane</keyword>
<keyword evidence="8 15" id="KW-0997">Cell inner membrane</keyword>
<feature type="signal peptide" evidence="15">
    <location>
        <begin position="1"/>
        <end position="24"/>
    </location>
</feature>
<evidence type="ECO:0000256" key="8">
    <source>
        <dbReference type="ARBA" id="ARBA00022519"/>
    </source>
</evidence>
<protein>
    <recommendedName>
        <fullName evidence="6 15">Cyclic di-GMP-binding protein</fullName>
    </recommendedName>
    <alternativeName>
        <fullName evidence="14 15">Cellulose synthase regulatory subunit</fullName>
    </alternativeName>
</protein>
<keyword evidence="7 15" id="KW-1003">Cell membrane</keyword>
<comment type="pathway">
    <text evidence="3 15">Glycan metabolism; bacterial cellulose biosynthesis.</text>
</comment>
<comment type="similarity">
    <text evidence="4 15">Belongs to the AcsB/BcsB family.</text>
</comment>
<dbReference type="PANTHER" id="PTHR39083">
    <property type="entry name" value="CYCLIC DI-GMP-BINDING PROTEIN"/>
    <property type="match status" value="1"/>
</dbReference>
<dbReference type="InterPro" id="IPR018513">
    <property type="entry name" value="Cell_synthase_bac"/>
</dbReference>
<comment type="function">
    <text evidence="1 15">Binds the cellulose synthase activator, bis-(3'-5') cyclic diguanylic acid (c-di-GMP).</text>
</comment>
<evidence type="ECO:0000313" key="17">
    <source>
        <dbReference type="Proteomes" id="UP001199044"/>
    </source>
</evidence>
<dbReference type="InterPro" id="IPR003920">
    <property type="entry name" value="Cell_synth_B"/>
</dbReference>
<keyword evidence="9 15" id="KW-0973">c-di-GMP</keyword>
<evidence type="ECO:0000256" key="15">
    <source>
        <dbReference type="RuleBase" id="RU365021"/>
    </source>
</evidence>
<comment type="caution">
    <text evidence="16">The sequence shown here is derived from an EMBL/GenBank/DDBJ whole genome shotgun (WGS) entry which is preliminary data.</text>
</comment>
<dbReference type="Proteomes" id="UP001199044">
    <property type="component" value="Unassembled WGS sequence"/>
</dbReference>
<evidence type="ECO:0000256" key="13">
    <source>
        <dbReference type="ARBA" id="ARBA00023136"/>
    </source>
</evidence>
<evidence type="ECO:0000256" key="1">
    <source>
        <dbReference type="ARBA" id="ARBA00002057"/>
    </source>
</evidence>